<evidence type="ECO:0000313" key="3">
    <source>
        <dbReference type="Proteomes" id="UP001215598"/>
    </source>
</evidence>
<feature type="signal peptide" evidence="1">
    <location>
        <begin position="1"/>
        <end position="18"/>
    </location>
</feature>
<name>A0AAD7NR85_9AGAR</name>
<reference evidence="2" key="1">
    <citation type="submission" date="2023-03" db="EMBL/GenBank/DDBJ databases">
        <title>Massive genome expansion in bonnet fungi (Mycena s.s.) driven by repeated elements and novel gene families across ecological guilds.</title>
        <authorList>
            <consortium name="Lawrence Berkeley National Laboratory"/>
            <person name="Harder C.B."/>
            <person name="Miyauchi S."/>
            <person name="Viragh M."/>
            <person name="Kuo A."/>
            <person name="Thoen E."/>
            <person name="Andreopoulos B."/>
            <person name="Lu D."/>
            <person name="Skrede I."/>
            <person name="Drula E."/>
            <person name="Henrissat B."/>
            <person name="Morin E."/>
            <person name="Kohler A."/>
            <person name="Barry K."/>
            <person name="LaButti K."/>
            <person name="Morin E."/>
            <person name="Salamov A."/>
            <person name="Lipzen A."/>
            <person name="Mereny Z."/>
            <person name="Hegedus B."/>
            <person name="Baldrian P."/>
            <person name="Stursova M."/>
            <person name="Weitz H."/>
            <person name="Taylor A."/>
            <person name="Grigoriev I.V."/>
            <person name="Nagy L.G."/>
            <person name="Martin F."/>
            <person name="Kauserud H."/>
        </authorList>
    </citation>
    <scope>NUCLEOTIDE SEQUENCE</scope>
    <source>
        <strain evidence="2">CBHHK182m</strain>
    </source>
</reference>
<sequence length="76" mass="8175">MRLKTLAALLAGVLTTHAATLPQTPTNIYNVVYAVPESQNIESLVLQQPGANATAEPSEQPDGNHCVQGVRRHRLC</sequence>
<dbReference type="Proteomes" id="UP001215598">
    <property type="component" value="Unassembled WGS sequence"/>
</dbReference>
<proteinExistence type="predicted"/>
<dbReference type="AlphaFoldDB" id="A0AAD7NR85"/>
<feature type="chain" id="PRO_5042051867" evidence="1">
    <location>
        <begin position="19"/>
        <end position="76"/>
    </location>
</feature>
<keyword evidence="3" id="KW-1185">Reference proteome</keyword>
<keyword evidence="1" id="KW-0732">Signal</keyword>
<evidence type="ECO:0000313" key="2">
    <source>
        <dbReference type="EMBL" id="KAJ7772265.1"/>
    </source>
</evidence>
<evidence type="ECO:0000256" key="1">
    <source>
        <dbReference type="SAM" id="SignalP"/>
    </source>
</evidence>
<dbReference type="EMBL" id="JARKIB010000014">
    <property type="protein sequence ID" value="KAJ7772265.1"/>
    <property type="molecule type" value="Genomic_DNA"/>
</dbReference>
<accession>A0AAD7NR85</accession>
<protein>
    <submittedName>
        <fullName evidence="2">Uncharacterized protein</fullName>
    </submittedName>
</protein>
<gene>
    <name evidence="2" type="ORF">B0H16DRAFT_1512912</name>
</gene>
<comment type="caution">
    <text evidence="2">The sequence shown here is derived from an EMBL/GenBank/DDBJ whole genome shotgun (WGS) entry which is preliminary data.</text>
</comment>
<organism evidence="2 3">
    <name type="scientific">Mycena metata</name>
    <dbReference type="NCBI Taxonomy" id="1033252"/>
    <lineage>
        <taxon>Eukaryota</taxon>
        <taxon>Fungi</taxon>
        <taxon>Dikarya</taxon>
        <taxon>Basidiomycota</taxon>
        <taxon>Agaricomycotina</taxon>
        <taxon>Agaricomycetes</taxon>
        <taxon>Agaricomycetidae</taxon>
        <taxon>Agaricales</taxon>
        <taxon>Marasmiineae</taxon>
        <taxon>Mycenaceae</taxon>
        <taxon>Mycena</taxon>
    </lineage>
</organism>